<dbReference type="InterPro" id="IPR029064">
    <property type="entry name" value="Ribosomal_eL30-like_sf"/>
</dbReference>
<accession>A0A177EET0</accession>
<evidence type="ECO:0000313" key="4">
    <source>
        <dbReference type="EMBL" id="OAG29499.1"/>
    </source>
</evidence>
<sequence>MEHVAQQGEKTMTDMEAFSEMCLASIKAGGLIKGFRQVTKSIISRRAKLIILSTAINQKDMTAVIEGLTTQYGVPVAKVGTHEDIAELVRICKKDETGKTIKKAKCAVASIEDFGESSEGKKQIFAQIGL</sequence>
<dbReference type="GO" id="GO:1990904">
    <property type="term" value="C:ribonucleoprotein complex"/>
    <property type="evidence" value="ECO:0007669"/>
    <property type="project" value="UniProtKB-KW"/>
</dbReference>
<evidence type="ECO:0000256" key="2">
    <source>
        <dbReference type="ARBA" id="ARBA00023274"/>
    </source>
</evidence>
<name>A0A177EET0_9MICR</name>
<dbReference type="Gene3D" id="3.30.1330.30">
    <property type="match status" value="1"/>
</dbReference>
<dbReference type="GO" id="GO:0005840">
    <property type="term" value="C:ribosome"/>
    <property type="evidence" value="ECO:0007669"/>
    <property type="project" value="UniProtKB-KW"/>
</dbReference>
<evidence type="ECO:0000259" key="3">
    <source>
        <dbReference type="Pfam" id="PF01248"/>
    </source>
</evidence>
<dbReference type="GeneID" id="93646982"/>
<evidence type="ECO:0000313" key="5">
    <source>
        <dbReference type="Proteomes" id="UP000185944"/>
    </source>
</evidence>
<dbReference type="STRING" id="1805483.A0A177EET0"/>
<feature type="domain" description="Ribosomal protein eL8/eL30/eS12/Gadd45" evidence="3">
    <location>
        <begin position="25"/>
        <end position="107"/>
    </location>
</feature>
<keyword evidence="1 4" id="KW-0689">Ribosomal protein</keyword>
<dbReference type="Proteomes" id="UP000185944">
    <property type="component" value="Unassembled WGS sequence"/>
</dbReference>
<organism evidence="4 5">
    <name type="scientific">Nematocida displodere</name>
    <dbReference type="NCBI Taxonomy" id="1805483"/>
    <lineage>
        <taxon>Eukaryota</taxon>
        <taxon>Fungi</taxon>
        <taxon>Fungi incertae sedis</taxon>
        <taxon>Microsporidia</taxon>
        <taxon>Nematocida</taxon>
    </lineage>
</organism>
<dbReference type="Pfam" id="PF01248">
    <property type="entry name" value="Ribosomal_L7Ae"/>
    <property type="match status" value="1"/>
</dbReference>
<dbReference type="VEuPathDB" id="MicrosporidiaDB:NEDG_00632"/>
<keyword evidence="2" id="KW-0687">Ribonucleoprotein</keyword>
<dbReference type="RefSeq" id="XP_067544147.1">
    <property type="nucleotide sequence ID" value="XM_067688050.1"/>
</dbReference>
<proteinExistence type="predicted"/>
<reference evidence="4 5" key="1">
    <citation type="submission" date="2016-02" db="EMBL/GenBank/DDBJ databases">
        <title>Discovery of a natural microsporidian pathogen with a broad tissue tropism in Caenorhabditis elegans.</title>
        <authorList>
            <person name="Luallen R.J."/>
            <person name="Reinke A.W."/>
            <person name="Tong L."/>
            <person name="Botts M.R."/>
            <person name="Felix M.-A."/>
            <person name="Troemel E.R."/>
        </authorList>
    </citation>
    <scope>NUCLEOTIDE SEQUENCE [LARGE SCALE GENOMIC DNA]</scope>
    <source>
        <strain evidence="4 5">JUm2807</strain>
    </source>
</reference>
<dbReference type="PANTHER" id="PTHR11843">
    <property type="entry name" value="40S RIBOSOMAL PROTEIN S12"/>
    <property type="match status" value="1"/>
</dbReference>
<keyword evidence="5" id="KW-1185">Reference proteome</keyword>
<dbReference type="SUPFAM" id="SSF55315">
    <property type="entry name" value="L30e-like"/>
    <property type="match status" value="1"/>
</dbReference>
<dbReference type="InterPro" id="IPR004038">
    <property type="entry name" value="Ribosomal_eL8/eL30/eS12/Gad45"/>
</dbReference>
<dbReference type="EMBL" id="LTDL01000040">
    <property type="protein sequence ID" value="OAG29499.1"/>
    <property type="molecule type" value="Genomic_DNA"/>
</dbReference>
<dbReference type="AlphaFoldDB" id="A0A177EET0"/>
<gene>
    <name evidence="4" type="ORF">NEDG_00632</name>
</gene>
<dbReference type="OrthoDB" id="10249311at2759"/>
<comment type="caution">
    <text evidence="4">The sequence shown here is derived from an EMBL/GenBank/DDBJ whole genome shotgun (WGS) entry which is preliminary data.</text>
</comment>
<evidence type="ECO:0000256" key="1">
    <source>
        <dbReference type="ARBA" id="ARBA00022980"/>
    </source>
</evidence>
<protein>
    <submittedName>
        <fullName evidence="4">Small subunit ribosomal protein S12e</fullName>
    </submittedName>
</protein>